<keyword evidence="6" id="KW-0735">Signal-anchor</keyword>
<dbReference type="InterPro" id="IPR002659">
    <property type="entry name" value="Glyco_trans_31"/>
</dbReference>
<dbReference type="PANTHER" id="PTHR11214:SF3">
    <property type="entry name" value="BETA-1,3-GALACTOSYLTRANSFERASE 6"/>
    <property type="match status" value="1"/>
</dbReference>
<dbReference type="Gene3D" id="3.90.550.50">
    <property type="match status" value="1"/>
</dbReference>
<dbReference type="AlphaFoldDB" id="A0AAW1KM01"/>
<evidence type="ECO:0000256" key="6">
    <source>
        <dbReference type="ARBA" id="ARBA00022968"/>
    </source>
</evidence>
<comment type="similarity">
    <text evidence="2 10">Belongs to the glycosyltransferase 31 family.</text>
</comment>
<evidence type="ECO:0000313" key="12">
    <source>
        <dbReference type="Proteomes" id="UP001458880"/>
    </source>
</evidence>
<evidence type="ECO:0000256" key="5">
    <source>
        <dbReference type="ARBA" id="ARBA00022692"/>
    </source>
</evidence>
<keyword evidence="7" id="KW-1133">Transmembrane helix</keyword>
<sequence>MVAINLAPLNRTCKIENEDREYNIMNNSKLKNPDVIIVILSAPKNLNRRIAIRSTWLKLADNTQKHNSNIRIIKHYFVIGTLGLSNSQLAILKTEQIEYNDLLNLPIYDSYSNLTEKVIKSFSWLTDQLDVGLDFKFILKCDDDSFVRLDNFIRELSHLEIIYLKSYINDSYTIDHSSSYMTVNYQMNKFGPNISRGLYWGYFSGNARIKTKGKWKETEWILCDYYTPYALGGGYVLSKDLVIYLGRNADYLRYYNSEDISVGAWLSVVNNLVRIHDVRFDTQWIPRGCQNFFLISHNLSILKMEELYKNILHSGNLCKEEFLEYSHYLYNWSVPPSKCCSKIK</sequence>
<evidence type="ECO:0000256" key="7">
    <source>
        <dbReference type="ARBA" id="ARBA00022989"/>
    </source>
</evidence>
<evidence type="ECO:0000256" key="9">
    <source>
        <dbReference type="ARBA" id="ARBA00023136"/>
    </source>
</evidence>
<evidence type="ECO:0000313" key="11">
    <source>
        <dbReference type="EMBL" id="KAK9721672.1"/>
    </source>
</evidence>
<keyword evidence="3 10" id="KW-0328">Glycosyltransferase</keyword>
<proteinExistence type="inferred from homology"/>
<evidence type="ECO:0000256" key="3">
    <source>
        <dbReference type="ARBA" id="ARBA00022676"/>
    </source>
</evidence>
<dbReference type="GO" id="GO:0006493">
    <property type="term" value="P:protein O-linked glycosylation"/>
    <property type="evidence" value="ECO:0007669"/>
    <property type="project" value="TreeGrafter"/>
</dbReference>
<reference evidence="11 12" key="1">
    <citation type="journal article" date="2024" name="BMC Genomics">
        <title>De novo assembly and annotation of Popillia japonica's genome with initial clues to its potential as an invasive pest.</title>
        <authorList>
            <person name="Cucini C."/>
            <person name="Boschi S."/>
            <person name="Funari R."/>
            <person name="Cardaioli E."/>
            <person name="Iannotti N."/>
            <person name="Marturano G."/>
            <person name="Paoli F."/>
            <person name="Bruttini M."/>
            <person name="Carapelli A."/>
            <person name="Frati F."/>
            <person name="Nardi F."/>
        </authorList>
    </citation>
    <scope>NUCLEOTIDE SEQUENCE [LARGE SCALE GENOMIC DNA]</scope>
    <source>
        <strain evidence="11">DMR45628</strain>
    </source>
</reference>
<dbReference type="Proteomes" id="UP001458880">
    <property type="component" value="Unassembled WGS sequence"/>
</dbReference>
<gene>
    <name evidence="11" type="ORF">QE152_g20790</name>
</gene>
<protein>
    <recommendedName>
        <fullName evidence="10">Hexosyltransferase</fullName>
        <ecNumber evidence="10">2.4.1.-</ecNumber>
    </recommendedName>
</protein>
<comment type="caution">
    <text evidence="11">The sequence shown here is derived from an EMBL/GenBank/DDBJ whole genome shotgun (WGS) entry which is preliminary data.</text>
</comment>
<evidence type="ECO:0000256" key="4">
    <source>
        <dbReference type="ARBA" id="ARBA00022679"/>
    </source>
</evidence>
<comment type="subcellular location">
    <subcellularLocation>
        <location evidence="1 10">Golgi apparatus membrane</location>
        <topology evidence="1 10">Single-pass type II membrane protein</topology>
    </subcellularLocation>
</comment>
<keyword evidence="12" id="KW-1185">Reference proteome</keyword>
<accession>A0AAW1KM01</accession>
<keyword evidence="8 10" id="KW-0333">Golgi apparatus</keyword>
<dbReference type="GO" id="GO:0047220">
    <property type="term" value="F:galactosylxylosylprotein 3-beta-galactosyltransferase activity"/>
    <property type="evidence" value="ECO:0007669"/>
    <property type="project" value="TreeGrafter"/>
</dbReference>
<dbReference type="Pfam" id="PF01762">
    <property type="entry name" value="Galactosyl_T"/>
    <property type="match status" value="1"/>
</dbReference>
<evidence type="ECO:0000256" key="10">
    <source>
        <dbReference type="RuleBase" id="RU363063"/>
    </source>
</evidence>
<keyword evidence="9" id="KW-0472">Membrane</keyword>
<dbReference type="EC" id="2.4.1.-" evidence="10"/>
<dbReference type="EMBL" id="JASPKY010000196">
    <property type="protein sequence ID" value="KAK9721672.1"/>
    <property type="molecule type" value="Genomic_DNA"/>
</dbReference>
<evidence type="ECO:0000256" key="2">
    <source>
        <dbReference type="ARBA" id="ARBA00008661"/>
    </source>
</evidence>
<keyword evidence="5" id="KW-0812">Transmembrane</keyword>
<evidence type="ECO:0000256" key="8">
    <source>
        <dbReference type="ARBA" id="ARBA00023034"/>
    </source>
</evidence>
<organism evidence="11 12">
    <name type="scientific">Popillia japonica</name>
    <name type="common">Japanese beetle</name>
    <dbReference type="NCBI Taxonomy" id="7064"/>
    <lineage>
        <taxon>Eukaryota</taxon>
        <taxon>Metazoa</taxon>
        <taxon>Ecdysozoa</taxon>
        <taxon>Arthropoda</taxon>
        <taxon>Hexapoda</taxon>
        <taxon>Insecta</taxon>
        <taxon>Pterygota</taxon>
        <taxon>Neoptera</taxon>
        <taxon>Endopterygota</taxon>
        <taxon>Coleoptera</taxon>
        <taxon>Polyphaga</taxon>
        <taxon>Scarabaeiformia</taxon>
        <taxon>Scarabaeidae</taxon>
        <taxon>Rutelinae</taxon>
        <taxon>Popillia</taxon>
    </lineage>
</organism>
<evidence type="ECO:0000256" key="1">
    <source>
        <dbReference type="ARBA" id="ARBA00004323"/>
    </source>
</evidence>
<name>A0AAW1KM01_POPJA</name>
<dbReference type="PANTHER" id="PTHR11214">
    <property type="entry name" value="BETA-1,3-N-ACETYLGLUCOSAMINYLTRANSFERASE"/>
    <property type="match status" value="1"/>
</dbReference>
<dbReference type="GO" id="GO:0000139">
    <property type="term" value="C:Golgi membrane"/>
    <property type="evidence" value="ECO:0007669"/>
    <property type="project" value="UniProtKB-SubCell"/>
</dbReference>
<keyword evidence="4" id="KW-0808">Transferase</keyword>
<dbReference type="GO" id="GO:0006024">
    <property type="term" value="P:glycosaminoglycan biosynthetic process"/>
    <property type="evidence" value="ECO:0007669"/>
    <property type="project" value="TreeGrafter"/>
</dbReference>